<dbReference type="HOGENOM" id="CLU_028880_2_2_5"/>
<evidence type="ECO:0000313" key="12">
    <source>
        <dbReference type="EMBL" id="AGI68646.1"/>
    </source>
</evidence>
<comment type="function">
    <text evidence="9">Part of the ABC transporter complex LsrABCD involved in autoinducer 2 (AI-2) import. Probably responsible for the translocation of the substrate across the membrane.</text>
</comment>
<evidence type="ECO:0000256" key="10">
    <source>
        <dbReference type="ARBA" id="ARBA00039381"/>
    </source>
</evidence>
<dbReference type="STRING" id="391626.OAN307_c31100"/>
<dbReference type="eggNOG" id="COG1172">
    <property type="taxonomic scope" value="Bacteria"/>
</dbReference>
<dbReference type="OrthoDB" id="6844941at2"/>
<dbReference type="AlphaFoldDB" id="M9RE02"/>
<keyword evidence="3" id="KW-0813">Transport</keyword>
<dbReference type="Proteomes" id="UP000005307">
    <property type="component" value="Chromosome"/>
</dbReference>
<protein>
    <recommendedName>
        <fullName evidence="10">Autoinducer 2 import system permease protein LsrD</fullName>
    </recommendedName>
</protein>
<dbReference type="RefSeq" id="WP_015500627.1">
    <property type="nucleotide sequence ID" value="NC_020911.1"/>
</dbReference>
<gene>
    <name evidence="12" type="ORF">OAN307_c31100</name>
</gene>
<dbReference type="GO" id="GO:0005886">
    <property type="term" value="C:plasma membrane"/>
    <property type="evidence" value="ECO:0007669"/>
    <property type="project" value="UniProtKB-SubCell"/>
</dbReference>
<evidence type="ECO:0000256" key="2">
    <source>
        <dbReference type="ARBA" id="ARBA00011262"/>
    </source>
</evidence>
<evidence type="ECO:0000256" key="3">
    <source>
        <dbReference type="ARBA" id="ARBA00022448"/>
    </source>
</evidence>
<dbReference type="PANTHER" id="PTHR32196:SF71">
    <property type="entry name" value="AUTOINDUCER 2 IMPORT SYSTEM PERMEASE PROTEIN LSRD"/>
    <property type="match status" value="1"/>
</dbReference>
<dbReference type="GO" id="GO:0022857">
    <property type="term" value="F:transmembrane transporter activity"/>
    <property type="evidence" value="ECO:0007669"/>
    <property type="project" value="InterPro"/>
</dbReference>
<evidence type="ECO:0000256" key="11">
    <source>
        <dbReference type="SAM" id="Phobius"/>
    </source>
</evidence>
<keyword evidence="5" id="KW-0997">Cell inner membrane</keyword>
<sequence length="325" mass="33912">MYPLKIGLGWLRQSGVSTQLVSLALIVAIFVVGTQGQSLTWPNIQVILSLTAIPAILAIGVHLTIIPGGMDLSLQGTIALCAVFVGALASNKFNAIDIGLWVIPISIMIGGLAGLVTGLIHTKLRIPSFITTLGMSFVLYGIAVYINKSQIIRLLDDRIQTFINATPFAVANVVLIAIVVTIVVQFIEDRTPFGRHLYAVGGDEALAKQLGVNVDRVKILAFTMAGCLYGTGALLLVTRMGSATSRAGLDLLFPTITAVVVGGVALTGGIGGAKNAFLGALILAVLNNGMVLMAVNPYAQAAVNGGLLIVAVALTLDRQKLGFIK</sequence>
<accession>M9RE02</accession>
<evidence type="ECO:0000256" key="9">
    <source>
        <dbReference type="ARBA" id="ARBA00025439"/>
    </source>
</evidence>
<feature type="transmembrane region" description="Helical" evidence="11">
    <location>
        <begin position="72"/>
        <end position="91"/>
    </location>
</feature>
<evidence type="ECO:0000256" key="4">
    <source>
        <dbReference type="ARBA" id="ARBA00022475"/>
    </source>
</evidence>
<evidence type="ECO:0000313" key="13">
    <source>
        <dbReference type="Proteomes" id="UP000005307"/>
    </source>
</evidence>
<evidence type="ECO:0000256" key="6">
    <source>
        <dbReference type="ARBA" id="ARBA00022692"/>
    </source>
</evidence>
<keyword evidence="6 11" id="KW-0812">Transmembrane</keyword>
<dbReference type="EMBL" id="CP003740">
    <property type="protein sequence ID" value="AGI68646.1"/>
    <property type="molecule type" value="Genomic_DNA"/>
</dbReference>
<dbReference type="Pfam" id="PF02653">
    <property type="entry name" value="BPD_transp_2"/>
    <property type="match status" value="1"/>
</dbReference>
<feature type="transmembrane region" description="Helical" evidence="11">
    <location>
        <begin position="249"/>
        <end position="270"/>
    </location>
</feature>
<organism evidence="12 13">
    <name type="scientific">Octadecabacter antarcticus 307</name>
    <dbReference type="NCBI Taxonomy" id="391626"/>
    <lineage>
        <taxon>Bacteria</taxon>
        <taxon>Pseudomonadati</taxon>
        <taxon>Pseudomonadota</taxon>
        <taxon>Alphaproteobacteria</taxon>
        <taxon>Rhodobacterales</taxon>
        <taxon>Roseobacteraceae</taxon>
        <taxon>Octadecabacter</taxon>
    </lineage>
</organism>
<dbReference type="CDD" id="cd06579">
    <property type="entry name" value="TM_PBP1_transp_AraH_like"/>
    <property type="match status" value="1"/>
</dbReference>
<dbReference type="InterPro" id="IPR001851">
    <property type="entry name" value="ABC_transp_permease"/>
</dbReference>
<evidence type="ECO:0000256" key="8">
    <source>
        <dbReference type="ARBA" id="ARBA00023136"/>
    </source>
</evidence>
<keyword evidence="4" id="KW-1003">Cell membrane</keyword>
<feature type="transmembrane region" description="Helical" evidence="11">
    <location>
        <begin position="219"/>
        <end position="237"/>
    </location>
</feature>
<evidence type="ECO:0000256" key="1">
    <source>
        <dbReference type="ARBA" id="ARBA00004651"/>
    </source>
</evidence>
<evidence type="ECO:0000256" key="7">
    <source>
        <dbReference type="ARBA" id="ARBA00022989"/>
    </source>
</evidence>
<feature type="transmembrane region" description="Helical" evidence="11">
    <location>
        <begin position="167"/>
        <end position="187"/>
    </location>
</feature>
<keyword evidence="13" id="KW-1185">Reference proteome</keyword>
<feature type="transmembrane region" description="Helical" evidence="11">
    <location>
        <begin position="46"/>
        <end position="66"/>
    </location>
</feature>
<name>M9RE02_9RHOB</name>
<comment type="subunit">
    <text evidence="2">The complex is composed of two ATP-binding proteins (LsrA), two transmembrane proteins (LsrC and LsrD) and a solute-binding protein (LsrB).</text>
</comment>
<proteinExistence type="predicted"/>
<feature type="transmembrane region" description="Helical" evidence="11">
    <location>
        <begin position="126"/>
        <end position="146"/>
    </location>
</feature>
<dbReference type="PANTHER" id="PTHR32196">
    <property type="entry name" value="ABC TRANSPORTER PERMEASE PROTEIN YPHD-RELATED-RELATED"/>
    <property type="match status" value="1"/>
</dbReference>
<keyword evidence="8 11" id="KW-0472">Membrane</keyword>
<feature type="transmembrane region" description="Helical" evidence="11">
    <location>
        <begin position="16"/>
        <end position="34"/>
    </location>
</feature>
<feature type="transmembrane region" description="Helical" evidence="11">
    <location>
        <begin position="98"/>
        <end position="120"/>
    </location>
</feature>
<keyword evidence="7 11" id="KW-1133">Transmembrane helix</keyword>
<reference evidence="12 13" key="1">
    <citation type="journal article" date="2013" name="PLoS ONE">
        <title>Poles Apart: Arctic and Antarctic Octadecabacter strains Share High Genome Plasticity and a New Type of Xanthorhodopsin.</title>
        <authorList>
            <person name="Vollmers J."/>
            <person name="Voget S."/>
            <person name="Dietrich S."/>
            <person name="Gollnow K."/>
            <person name="Smits M."/>
            <person name="Meyer K."/>
            <person name="Brinkhoff T."/>
            <person name="Simon M."/>
            <person name="Daniel R."/>
        </authorList>
    </citation>
    <scope>NUCLEOTIDE SEQUENCE [LARGE SCALE GENOMIC DNA]</scope>
    <source>
        <strain evidence="12 13">307</strain>
    </source>
</reference>
<dbReference type="KEGG" id="oat:OAN307_c31100"/>
<evidence type="ECO:0000256" key="5">
    <source>
        <dbReference type="ARBA" id="ARBA00022519"/>
    </source>
</evidence>
<comment type="subcellular location">
    <subcellularLocation>
        <location evidence="1">Cell membrane</location>
        <topology evidence="1">Multi-pass membrane protein</topology>
    </subcellularLocation>
</comment>